<keyword evidence="2" id="KW-1185">Reference proteome</keyword>
<dbReference type="Proteomes" id="UP000193944">
    <property type="component" value="Unassembled WGS sequence"/>
</dbReference>
<protein>
    <submittedName>
        <fullName evidence="1">Uncharacterized protein</fullName>
    </submittedName>
</protein>
<dbReference type="EMBL" id="MCFG01000493">
    <property type="protein sequence ID" value="ORX64864.1"/>
    <property type="molecule type" value="Genomic_DNA"/>
</dbReference>
<sequence length="221" mass="25960">MCKKKDLRNFLQNNIKKENLSKYIKVRGDKTKVYHSSVTEEIILNDNTAKTLINNNINYESMKKLNFITSTAYEIYKTLSETYIYAAKLDDLIFDSKKSSLSMFISSMNNIFKELEKSRYKNEWKTYCETVIKDHQHTKHLLYVDTETMTIETIKTTTKNNDYKHKNNNFKGNNNSQSSFCCARADEDQEKIRKICHRLQQCIALSTAESEYYAIVECPKV</sequence>
<proteinExistence type="predicted"/>
<dbReference type="AlphaFoldDB" id="A0A1Y1VVS6"/>
<reference evidence="1 2" key="1">
    <citation type="submission" date="2016-08" db="EMBL/GenBank/DDBJ databases">
        <title>A Parts List for Fungal Cellulosomes Revealed by Comparative Genomics.</title>
        <authorList>
            <consortium name="DOE Joint Genome Institute"/>
            <person name="Haitjema C.H."/>
            <person name="Gilmore S.P."/>
            <person name="Henske J.K."/>
            <person name="Solomon K.V."/>
            <person name="De Groot R."/>
            <person name="Kuo A."/>
            <person name="Mondo S.J."/>
            <person name="Salamov A.A."/>
            <person name="Labutti K."/>
            <person name="Zhao Z."/>
            <person name="Chiniquy J."/>
            <person name="Barry K."/>
            <person name="Brewer H.M."/>
            <person name="Purvine S.O."/>
            <person name="Wright A.T."/>
            <person name="Boxma B."/>
            <person name="Van Alen T."/>
            <person name="Hackstein J.H."/>
            <person name="Baker S.E."/>
            <person name="Grigoriev I.V."/>
            <person name="O'Malley M.A."/>
        </authorList>
    </citation>
    <scope>NUCLEOTIDE SEQUENCE [LARGE SCALE GENOMIC DNA]</scope>
    <source>
        <strain evidence="1 2">S4</strain>
    </source>
</reference>
<comment type="caution">
    <text evidence="1">The sequence shown here is derived from an EMBL/GenBank/DDBJ whole genome shotgun (WGS) entry which is preliminary data.</text>
</comment>
<gene>
    <name evidence="1" type="ORF">BCR32DRAFT_286811</name>
</gene>
<reference evidence="1 2" key="2">
    <citation type="submission" date="2016-08" db="EMBL/GenBank/DDBJ databases">
        <title>Pervasive Adenine N6-methylation of Active Genes in Fungi.</title>
        <authorList>
            <consortium name="DOE Joint Genome Institute"/>
            <person name="Mondo S.J."/>
            <person name="Dannebaum R.O."/>
            <person name="Kuo R.C."/>
            <person name="Labutti K."/>
            <person name="Haridas S."/>
            <person name="Kuo A."/>
            <person name="Salamov A."/>
            <person name="Ahrendt S.R."/>
            <person name="Lipzen A."/>
            <person name="Sullivan W."/>
            <person name="Andreopoulos W.B."/>
            <person name="Clum A."/>
            <person name="Lindquist E."/>
            <person name="Daum C."/>
            <person name="Ramamoorthy G.K."/>
            <person name="Gryganskyi A."/>
            <person name="Culley D."/>
            <person name="Magnuson J.K."/>
            <person name="James T.Y."/>
            <person name="O'Malley M.A."/>
            <person name="Stajich J.E."/>
            <person name="Spatafora J.W."/>
            <person name="Visel A."/>
            <person name="Grigoriev I.V."/>
        </authorList>
    </citation>
    <scope>NUCLEOTIDE SEQUENCE [LARGE SCALE GENOMIC DNA]</scope>
    <source>
        <strain evidence="1 2">S4</strain>
    </source>
</reference>
<evidence type="ECO:0000313" key="2">
    <source>
        <dbReference type="Proteomes" id="UP000193944"/>
    </source>
</evidence>
<organism evidence="1 2">
    <name type="scientific">Anaeromyces robustus</name>
    <dbReference type="NCBI Taxonomy" id="1754192"/>
    <lineage>
        <taxon>Eukaryota</taxon>
        <taxon>Fungi</taxon>
        <taxon>Fungi incertae sedis</taxon>
        <taxon>Chytridiomycota</taxon>
        <taxon>Chytridiomycota incertae sedis</taxon>
        <taxon>Neocallimastigomycetes</taxon>
        <taxon>Neocallimastigales</taxon>
        <taxon>Neocallimastigaceae</taxon>
        <taxon>Anaeromyces</taxon>
    </lineage>
</organism>
<evidence type="ECO:0000313" key="1">
    <source>
        <dbReference type="EMBL" id="ORX64864.1"/>
    </source>
</evidence>
<name>A0A1Y1VVS6_9FUNG</name>
<accession>A0A1Y1VVS6</accession>